<evidence type="ECO:0000256" key="5">
    <source>
        <dbReference type="ARBA" id="ARBA00023136"/>
    </source>
</evidence>
<evidence type="ECO:0000256" key="3">
    <source>
        <dbReference type="ARBA" id="ARBA00022692"/>
    </source>
</evidence>
<keyword evidence="2" id="KW-0813">Transport</keyword>
<comment type="subcellular location">
    <subcellularLocation>
        <location evidence="1">Membrane</location>
        <topology evidence="1">Multi-pass membrane protein</topology>
    </subcellularLocation>
</comment>
<feature type="transmembrane region" description="Helical" evidence="7">
    <location>
        <begin position="140"/>
        <end position="162"/>
    </location>
</feature>
<evidence type="ECO:0000259" key="8">
    <source>
        <dbReference type="PROSITE" id="PS50850"/>
    </source>
</evidence>
<dbReference type="FunFam" id="1.20.1250.20:FF:000013">
    <property type="entry name" value="MFS general substrate transporter"/>
    <property type="match status" value="1"/>
</dbReference>
<feature type="transmembrane region" description="Helical" evidence="7">
    <location>
        <begin position="114"/>
        <end position="134"/>
    </location>
</feature>
<proteinExistence type="predicted"/>
<evidence type="ECO:0000256" key="6">
    <source>
        <dbReference type="SAM" id="MobiDB-lite"/>
    </source>
</evidence>
<keyword evidence="5 7" id="KW-0472">Membrane</keyword>
<dbReference type="SUPFAM" id="SSF103473">
    <property type="entry name" value="MFS general substrate transporter"/>
    <property type="match status" value="1"/>
</dbReference>
<protein>
    <submittedName>
        <fullName evidence="9">MFS general substrate transporter</fullName>
    </submittedName>
</protein>
<evidence type="ECO:0000256" key="2">
    <source>
        <dbReference type="ARBA" id="ARBA00022448"/>
    </source>
</evidence>
<evidence type="ECO:0000313" key="9">
    <source>
        <dbReference type="EMBL" id="KAF1986362.1"/>
    </source>
</evidence>
<gene>
    <name evidence="9" type="ORF">K402DRAFT_332706</name>
</gene>
<evidence type="ECO:0000256" key="1">
    <source>
        <dbReference type="ARBA" id="ARBA00004141"/>
    </source>
</evidence>
<name>A0A6G1GZX8_9PEZI</name>
<dbReference type="Pfam" id="PF07690">
    <property type="entry name" value="MFS_1"/>
    <property type="match status" value="1"/>
</dbReference>
<feature type="domain" description="Major facilitator superfamily (MFS) profile" evidence="8">
    <location>
        <begin position="48"/>
        <end position="461"/>
    </location>
</feature>
<evidence type="ECO:0000256" key="7">
    <source>
        <dbReference type="SAM" id="Phobius"/>
    </source>
</evidence>
<feature type="transmembrane region" description="Helical" evidence="7">
    <location>
        <begin position="369"/>
        <end position="388"/>
    </location>
</feature>
<dbReference type="AlphaFoldDB" id="A0A6G1GZX8"/>
<dbReference type="OrthoDB" id="9971669at2759"/>
<keyword evidence="4 7" id="KW-1133">Transmembrane helix</keyword>
<dbReference type="Gene3D" id="1.20.1250.20">
    <property type="entry name" value="MFS general substrate transporter like domains"/>
    <property type="match status" value="2"/>
</dbReference>
<feature type="compositionally biased region" description="Basic and acidic residues" evidence="6">
    <location>
        <begin position="1"/>
        <end position="18"/>
    </location>
</feature>
<dbReference type="InterPro" id="IPR020846">
    <property type="entry name" value="MFS_dom"/>
</dbReference>
<keyword evidence="10" id="KW-1185">Reference proteome</keyword>
<feature type="transmembrane region" description="Helical" evidence="7">
    <location>
        <begin position="314"/>
        <end position="334"/>
    </location>
</feature>
<keyword evidence="3 7" id="KW-0812">Transmembrane</keyword>
<evidence type="ECO:0000256" key="4">
    <source>
        <dbReference type="ARBA" id="ARBA00022989"/>
    </source>
</evidence>
<dbReference type="FunFam" id="1.20.1250.20:FF:000018">
    <property type="entry name" value="MFS transporter permease"/>
    <property type="match status" value="1"/>
</dbReference>
<dbReference type="EMBL" id="ML977157">
    <property type="protein sequence ID" value="KAF1986362.1"/>
    <property type="molecule type" value="Genomic_DNA"/>
</dbReference>
<feature type="transmembrane region" description="Helical" evidence="7">
    <location>
        <begin position="279"/>
        <end position="302"/>
    </location>
</feature>
<evidence type="ECO:0000313" key="10">
    <source>
        <dbReference type="Proteomes" id="UP000800041"/>
    </source>
</evidence>
<feature type="transmembrane region" description="Helical" evidence="7">
    <location>
        <begin position="207"/>
        <end position="229"/>
    </location>
</feature>
<organism evidence="9 10">
    <name type="scientific">Aulographum hederae CBS 113979</name>
    <dbReference type="NCBI Taxonomy" id="1176131"/>
    <lineage>
        <taxon>Eukaryota</taxon>
        <taxon>Fungi</taxon>
        <taxon>Dikarya</taxon>
        <taxon>Ascomycota</taxon>
        <taxon>Pezizomycotina</taxon>
        <taxon>Dothideomycetes</taxon>
        <taxon>Pleosporomycetidae</taxon>
        <taxon>Aulographales</taxon>
        <taxon>Aulographaceae</taxon>
    </lineage>
</organism>
<sequence>MDDKEQGLDTRYVEEVSSRDSLSPSKTRSEEETRAIEKRIARKFDKRVLPCGVLIYLVAFIDRSNMGNARLLGLEEDLDLVGNRFNIALTAFFCTYIVFEVPCNMMCKKLGSRWWLGILTTGFGLMTMCLAFVQSYHSLIAVRALLGIFEAGVLPGIVYTFSQFYRRHEIASRLGVQSSTASLAGSFGGLLAIGLSSIPAHGMLHSWRYIFLIEGIISMLVGFFVFATLPSTPAEAKFLTEEEREVACARIIEEHMTKVEDPFSLDVFKKAVFHIPAQLIGLGLICSLLNMNSIAIFMPTLLSSMNFGRIESQLLTVPPYILSATVCVCTAILSDRIKRRGIILCVLAPLIVVGFAILAGTNIQGVKYFGIFLATSGAFSVSPLLLTWSVDNAAGPSVRAIVSAYTVGLGNFGSLIATWTFVHADAPRFLKGVYINLGFASLLVVTIITLTLYLSFENKKRNQGRRDSRIDNLSQHEIDLLGHRHPNFRFTV</sequence>
<dbReference type="PANTHER" id="PTHR43791">
    <property type="entry name" value="PERMEASE-RELATED"/>
    <property type="match status" value="1"/>
</dbReference>
<feature type="transmembrane region" description="Helical" evidence="7">
    <location>
        <begin position="174"/>
        <end position="195"/>
    </location>
</feature>
<feature type="transmembrane region" description="Helical" evidence="7">
    <location>
        <begin position="434"/>
        <end position="456"/>
    </location>
</feature>
<dbReference type="Proteomes" id="UP000800041">
    <property type="component" value="Unassembled WGS sequence"/>
</dbReference>
<dbReference type="PROSITE" id="PS50850">
    <property type="entry name" value="MFS"/>
    <property type="match status" value="1"/>
</dbReference>
<dbReference type="GO" id="GO:0016020">
    <property type="term" value="C:membrane"/>
    <property type="evidence" value="ECO:0007669"/>
    <property type="project" value="UniProtKB-SubCell"/>
</dbReference>
<feature type="transmembrane region" description="Helical" evidence="7">
    <location>
        <begin position="85"/>
        <end position="102"/>
    </location>
</feature>
<dbReference type="InterPro" id="IPR011701">
    <property type="entry name" value="MFS"/>
</dbReference>
<feature type="transmembrane region" description="Helical" evidence="7">
    <location>
        <begin position="48"/>
        <end position="65"/>
    </location>
</feature>
<reference evidence="9" key="1">
    <citation type="journal article" date="2020" name="Stud. Mycol.">
        <title>101 Dothideomycetes genomes: a test case for predicting lifestyles and emergence of pathogens.</title>
        <authorList>
            <person name="Haridas S."/>
            <person name="Albert R."/>
            <person name="Binder M."/>
            <person name="Bloem J."/>
            <person name="Labutti K."/>
            <person name="Salamov A."/>
            <person name="Andreopoulos B."/>
            <person name="Baker S."/>
            <person name="Barry K."/>
            <person name="Bills G."/>
            <person name="Bluhm B."/>
            <person name="Cannon C."/>
            <person name="Castanera R."/>
            <person name="Culley D."/>
            <person name="Daum C."/>
            <person name="Ezra D."/>
            <person name="Gonzalez J."/>
            <person name="Henrissat B."/>
            <person name="Kuo A."/>
            <person name="Liang C."/>
            <person name="Lipzen A."/>
            <person name="Lutzoni F."/>
            <person name="Magnuson J."/>
            <person name="Mondo S."/>
            <person name="Nolan M."/>
            <person name="Ohm R."/>
            <person name="Pangilinan J."/>
            <person name="Park H.-J."/>
            <person name="Ramirez L."/>
            <person name="Alfaro M."/>
            <person name="Sun H."/>
            <person name="Tritt A."/>
            <person name="Yoshinaga Y."/>
            <person name="Zwiers L.-H."/>
            <person name="Turgeon B."/>
            <person name="Goodwin S."/>
            <person name="Spatafora J."/>
            <person name="Crous P."/>
            <person name="Grigoriev I."/>
        </authorList>
    </citation>
    <scope>NUCLEOTIDE SEQUENCE</scope>
    <source>
        <strain evidence="9">CBS 113979</strain>
    </source>
</reference>
<dbReference type="GO" id="GO:0022857">
    <property type="term" value="F:transmembrane transporter activity"/>
    <property type="evidence" value="ECO:0007669"/>
    <property type="project" value="InterPro"/>
</dbReference>
<dbReference type="InterPro" id="IPR036259">
    <property type="entry name" value="MFS_trans_sf"/>
</dbReference>
<feature type="transmembrane region" description="Helical" evidence="7">
    <location>
        <begin position="341"/>
        <end position="363"/>
    </location>
</feature>
<feature type="transmembrane region" description="Helical" evidence="7">
    <location>
        <begin position="400"/>
        <end position="422"/>
    </location>
</feature>
<feature type="region of interest" description="Disordered" evidence="6">
    <location>
        <begin position="1"/>
        <end position="30"/>
    </location>
</feature>
<accession>A0A6G1GZX8</accession>
<dbReference type="PANTHER" id="PTHR43791:SF53">
    <property type="entry name" value="MAJOR FACILITATOR SUPERFAMILY (MFS) PROFILE DOMAIN-CONTAINING PROTEIN"/>
    <property type="match status" value="1"/>
</dbReference>